<proteinExistence type="predicted"/>
<evidence type="ECO:0000313" key="7">
    <source>
        <dbReference type="EMBL" id="RJK98499.1"/>
    </source>
</evidence>
<dbReference type="Proteomes" id="UP000285530">
    <property type="component" value="Unassembled WGS sequence"/>
</dbReference>
<sequence length="332" mass="37791">MSSVSDTFSKYSQATFLDYLRIARLDHATKHIFIIPGIVLALLLRPDHAQLSVLPVVLGFLSAVALASANYVINEWLDREFDKYHPEKSQRAAVQKTLSGTVVYVEYALFAIVGLGLAWMLNSTFFVVAILFLISGLTYNVNPLRTKDVMFGDVLTESINNPLRLMLGWAMVDPSSLAPVSILLSYWFGGAFLMNAKRLAEFRDIVAEQGQEVLGLYRRSFRYYTERRLLVASLLYSLFSMFFLAVFLIKHRVEYVLLFPMLSFLFAEYFILALKENSVARKPELLFKARRMMMMVVITVGLFILASLVDMPFLRILTDQNFIELPVRSGIS</sequence>
<dbReference type="Pfam" id="PF01040">
    <property type="entry name" value="UbiA"/>
    <property type="match status" value="1"/>
</dbReference>
<organism evidence="7 8">
    <name type="scientific">Paracoccus aestuarii</name>
    <dbReference type="NCBI Taxonomy" id="453842"/>
    <lineage>
        <taxon>Bacteria</taxon>
        <taxon>Pseudomonadati</taxon>
        <taxon>Pseudomonadota</taxon>
        <taxon>Alphaproteobacteria</taxon>
        <taxon>Rhodobacterales</taxon>
        <taxon>Paracoccaceae</taxon>
        <taxon>Paracoccus</taxon>
    </lineage>
</organism>
<evidence type="ECO:0000313" key="8">
    <source>
        <dbReference type="Proteomes" id="UP000285530"/>
    </source>
</evidence>
<dbReference type="Gene3D" id="1.10.357.140">
    <property type="entry name" value="UbiA prenyltransferase"/>
    <property type="match status" value="1"/>
</dbReference>
<dbReference type="AlphaFoldDB" id="A0A418ZQL8"/>
<evidence type="ECO:0000256" key="3">
    <source>
        <dbReference type="ARBA" id="ARBA00022692"/>
    </source>
</evidence>
<dbReference type="EMBL" id="QZEV01000123">
    <property type="protein sequence ID" value="RJK98499.1"/>
    <property type="molecule type" value="Genomic_DNA"/>
</dbReference>
<evidence type="ECO:0000256" key="6">
    <source>
        <dbReference type="SAM" id="Phobius"/>
    </source>
</evidence>
<dbReference type="InterPro" id="IPR000537">
    <property type="entry name" value="UbiA_prenyltransferase"/>
</dbReference>
<dbReference type="InterPro" id="IPR044878">
    <property type="entry name" value="UbiA_sf"/>
</dbReference>
<feature type="transmembrane region" description="Helical" evidence="6">
    <location>
        <begin position="93"/>
        <end position="117"/>
    </location>
</feature>
<evidence type="ECO:0000256" key="1">
    <source>
        <dbReference type="ARBA" id="ARBA00004141"/>
    </source>
</evidence>
<keyword evidence="5 6" id="KW-0472">Membrane</keyword>
<evidence type="ECO:0000256" key="5">
    <source>
        <dbReference type="ARBA" id="ARBA00023136"/>
    </source>
</evidence>
<dbReference type="OrthoDB" id="9803632at2"/>
<keyword evidence="4 6" id="KW-1133">Transmembrane helix</keyword>
<feature type="transmembrane region" description="Helical" evidence="6">
    <location>
        <begin position="295"/>
        <end position="317"/>
    </location>
</feature>
<feature type="transmembrane region" description="Helical" evidence="6">
    <location>
        <begin position="124"/>
        <end position="141"/>
    </location>
</feature>
<reference evidence="7 8" key="1">
    <citation type="submission" date="2018-09" db="EMBL/GenBank/DDBJ databases">
        <title>Paracoccus onubensis nov. sp. a moderate halophilic bacterium isolated from Gruta de las Maravillas (Aracena, Spain).</title>
        <authorList>
            <person name="Jurado V."/>
            <person name="Gutierrez-Patricio S."/>
            <person name="Gonzalez-Pimentel J.L."/>
            <person name="Laiz L."/>
            <person name="Saiz-Jimenez C."/>
        </authorList>
    </citation>
    <scope>NUCLEOTIDE SEQUENCE [LARGE SCALE GENOMIC DNA]</scope>
    <source>
        <strain evidence="7 8">DSM 19484</strain>
    </source>
</reference>
<evidence type="ECO:0000256" key="4">
    <source>
        <dbReference type="ARBA" id="ARBA00022989"/>
    </source>
</evidence>
<evidence type="ECO:0000256" key="2">
    <source>
        <dbReference type="ARBA" id="ARBA00022475"/>
    </source>
</evidence>
<keyword evidence="3 6" id="KW-0812">Transmembrane</keyword>
<keyword evidence="2" id="KW-1003">Cell membrane</keyword>
<feature type="transmembrane region" description="Helical" evidence="6">
    <location>
        <begin position="255"/>
        <end position="274"/>
    </location>
</feature>
<keyword evidence="8" id="KW-1185">Reference proteome</keyword>
<comment type="caution">
    <text evidence="7">The sequence shown here is derived from an EMBL/GenBank/DDBJ whole genome shotgun (WGS) entry which is preliminary data.</text>
</comment>
<dbReference type="GO" id="GO:0016020">
    <property type="term" value="C:membrane"/>
    <property type="evidence" value="ECO:0007669"/>
    <property type="project" value="UniProtKB-SubCell"/>
</dbReference>
<comment type="subcellular location">
    <subcellularLocation>
        <location evidence="1">Membrane</location>
        <topology evidence="1">Multi-pass membrane protein</topology>
    </subcellularLocation>
</comment>
<gene>
    <name evidence="7" type="ORF">D3P06_16225</name>
</gene>
<feature type="transmembrane region" description="Helical" evidence="6">
    <location>
        <begin position="229"/>
        <end position="249"/>
    </location>
</feature>
<dbReference type="GO" id="GO:0016765">
    <property type="term" value="F:transferase activity, transferring alkyl or aryl (other than methyl) groups"/>
    <property type="evidence" value="ECO:0007669"/>
    <property type="project" value="InterPro"/>
</dbReference>
<protein>
    <recommendedName>
        <fullName evidence="9">Prenyltransferase</fullName>
    </recommendedName>
</protein>
<accession>A0A418ZQL8</accession>
<evidence type="ECO:0008006" key="9">
    <source>
        <dbReference type="Google" id="ProtNLM"/>
    </source>
</evidence>
<name>A0A418ZQL8_9RHOB</name>
<feature type="transmembrane region" description="Helical" evidence="6">
    <location>
        <begin position="176"/>
        <end position="194"/>
    </location>
</feature>
<feature type="transmembrane region" description="Helical" evidence="6">
    <location>
        <begin position="51"/>
        <end position="73"/>
    </location>
</feature>
<dbReference type="RefSeq" id="WP_119887541.1">
    <property type="nucleotide sequence ID" value="NZ_CP067174.1"/>
</dbReference>